<dbReference type="InterPro" id="IPR016197">
    <property type="entry name" value="Chromo-like_dom_sf"/>
</dbReference>
<name>A0AAE0C8H6_9CHLO</name>
<evidence type="ECO:0000313" key="2">
    <source>
        <dbReference type="Proteomes" id="UP001190700"/>
    </source>
</evidence>
<comment type="caution">
    <text evidence="1">The sequence shown here is derived from an EMBL/GenBank/DDBJ whole genome shotgun (WGS) entry which is preliminary data.</text>
</comment>
<gene>
    <name evidence="1" type="ORF">CYMTET_40208</name>
</gene>
<protein>
    <recommendedName>
        <fullName evidence="3">Chromo domain-containing protein</fullName>
    </recommendedName>
</protein>
<dbReference type="EMBL" id="LGRX02026734">
    <property type="protein sequence ID" value="KAK3250406.1"/>
    <property type="molecule type" value="Genomic_DNA"/>
</dbReference>
<dbReference type="Proteomes" id="UP001190700">
    <property type="component" value="Unassembled WGS sequence"/>
</dbReference>
<keyword evidence="2" id="KW-1185">Reference proteome</keyword>
<evidence type="ECO:0000313" key="1">
    <source>
        <dbReference type="EMBL" id="KAK3250406.1"/>
    </source>
</evidence>
<accession>A0AAE0C8H6</accession>
<reference evidence="1 2" key="1">
    <citation type="journal article" date="2015" name="Genome Biol. Evol.">
        <title>Comparative Genomics of a Bacterivorous Green Alga Reveals Evolutionary Causalities and Consequences of Phago-Mixotrophic Mode of Nutrition.</title>
        <authorList>
            <person name="Burns J.A."/>
            <person name="Paasch A."/>
            <person name="Narechania A."/>
            <person name="Kim E."/>
        </authorList>
    </citation>
    <scope>NUCLEOTIDE SEQUENCE [LARGE SCALE GENOMIC DNA]</scope>
    <source>
        <strain evidence="1 2">PLY_AMNH</strain>
    </source>
</reference>
<proteinExistence type="predicted"/>
<evidence type="ECO:0008006" key="3">
    <source>
        <dbReference type="Google" id="ProtNLM"/>
    </source>
</evidence>
<dbReference type="SUPFAM" id="SSF54160">
    <property type="entry name" value="Chromo domain-like"/>
    <property type="match status" value="1"/>
</dbReference>
<organism evidence="1 2">
    <name type="scientific">Cymbomonas tetramitiformis</name>
    <dbReference type="NCBI Taxonomy" id="36881"/>
    <lineage>
        <taxon>Eukaryota</taxon>
        <taxon>Viridiplantae</taxon>
        <taxon>Chlorophyta</taxon>
        <taxon>Pyramimonadophyceae</taxon>
        <taxon>Pyramimonadales</taxon>
        <taxon>Pyramimonadaceae</taxon>
        <taxon>Cymbomonas</taxon>
    </lineage>
</organism>
<sequence length="231" mass="27210">MFSSQLWDARQRLEMAQQRQRQRFDERHAQRQYAVGDMVWVKAKRLTEKVMDRSLCRKLSKKWYGHLPMVDRFFSDAQMELAEADKGAPVAYRMKLPPPWRIHDVFAHHRLKPYVSGQGIFAARDSPATPEEVVVDGQREAHVDRILARRVRMVRGKEVDAWKWRWTGYSKAHDEWRTRDTLECGASLRQLRDFEAARLQLESQRQQCIISLAYSFGNYFSTWSSMAASSD</sequence>
<dbReference type="AlphaFoldDB" id="A0AAE0C8H6"/>
<dbReference type="Gene3D" id="2.40.50.40">
    <property type="match status" value="1"/>
</dbReference>